<comment type="caution">
    <text evidence="1">The sequence shown here is derived from an EMBL/GenBank/DDBJ whole genome shotgun (WGS) entry which is preliminary data.</text>
</comment>
<organism evidence="1 2">
    <name type="scientific">Tenggerimyces flavus</name>
    <dbReference type="NCBI Taxonomy" id="1708749"/>
    <lineage>
        <taxon>Bacteria</taxon>
        <taxon>Bacillati</taxon>
        <taxon>Actinomycetota</taxon>
        <taxon>Actinomycetes</taxon>
        <taxon>Propionibacteriales</taxon>
        <taxon>Nocardioidaceae</taxon>
        <taxon>Tenggerimyces</taxon>
    </lineage>
</organism>
<evidence type="ECO:0000313" key="1">
    <source>
        <dbReference type="EMBL" id="MFC3765627.1"/>
    </source>
</evidence>
<dbReference type="PANTHER" id="PTHR34613:SF1">
    <property type="entry name" value="SLL6017 PROTEIN"/>
    <property type="match status" value="1"/>
</dbReference>
<protein>
    <recommendedName>
        <fullName evidence="3">Transposase</fullName>
    </recommendedName>
</protein>
<proteinExistence type="predicted"/>
<dbReference type="EMBL" id="JBHRZH010000041">
    <property type="protein sequence ID" value="MFC3765627.1"/>
    <property type="molecule type" value="Genomic_DNA"/>
</dbReference>
<name>A0ABV7YLX3_9ACTN</name>
<evidence type="ECO:0008006" key="3">
    <source>
        <dbReference type="Google" id="ProtNLM"/>
    </source>
</evidence>
<dbReference type="Proteomes" id="UP001595699">
    <property type="component" value="Unassembled WGS sequence"/>
</dbReference>
<reference evidence="2" key="1">
    <citation type="journal article" date="2019" name="Int. J. Syst. Evol. Microbiol.">
        <title>The Global Catalogue of Microorganisms (GCM) 10K type strain sequencing project: providing services to taxonomists for standard genome sequencing and annotation.</title>
        <authorList>
            <consortium name="The Broad Institute Genomics Platform"/>
            <consortium name="The Broad Institute Genome Sequencing Center for Infectious Disease"/>
            <person name="Wu L."/>
            <person name="Ma J."/>
        </authorList>
    </citation>
    <scope>NUCLEOTIDE SEQUENCE [LARGE SCALE GENOMIC DNA]</scope>
    <source>
        <strain evidence="2">CGMCC 4.7241</strain>
    </source>
</reference>
<sequence length="285" mass="31510">MPSARHEGLIDLFQHSPALAPELLEHVVGVPVPPFERATLGSTNLSEWQPKEYRADTVVVLEQSGEPVLAVVVEIQLSGDDTRHWSWPVYIATLRARLKCPVTLLVVCTTRAMANRYAKPIDLGHPGLVLTPVVVGPDRLPVIDDVDTATSHPALAVLAAIAHAHARRPDIEESLAATMVSIQGLDEATSTLYNEVLRTALPLAAKRHLEELMALREYRDPFVRHHVMHGRALEEADALLRVLRVRGIQVPTTIRELIDGTTDLEQLRVWVDRAAVAHSLDEIFT</sequence>
<accession>A0ABV7YLX3</accession>
<evidence type="ECO:0000313" key="2">
    <source>
        <dbReference type="Proteomes" id="UP001595699"/>
    </source>
</evidence>
<dbReference type="RefSeq" id="WP_205116507.1">
    <property type="nucleotide sequence ID" value="NZ_JAFBCM010000001.1"/>
</dbReference>
<gene>
    <name evidence="1" type="ORF">ACFOUW_32665</name>
</gene>
<keyword evidence="2" id="KW-1185">Reference proteome</keyword>
<dbReference type="PANTHER" id="PTHR34613">
    <property type="entry name" value="SLL0800 PROTEIN"/>
    <property type="match status" value="1"/>
</dbReference>